<evidence type="ECO:0000313" key="2">
    <source>
        <dbReference type="EMBL" id="KAL1519265.1"/>
    </source>
</evidence>
<feature type="compositionally biased region" description="Low complexity" evidence="1">
    <location>
        <begin position="10"/>
        <end position="44"/>
    </location>
</feature>
<comment type="caution">
    <text evidence="2">The sequence shown here is derived from an EMBL/GenBank/DDBJ whole genome shotgun (WGS) entry which is preliminary data.</text>
</comment>
<feature type="region of interest" description="Disordered" evidence="1">
    <location>
        <begin position="101"/>
        <end position="126"/>
    </location>
</feature>
<proteinExistence type="predicted"/>
<feature type="region of interest" description="Disordered" evidence="1">
    <location>
        <begin position="1"/>
        <end position="47"/>
    </location>
</feature>
<protein>
    <submittedName>
        <fullName evidence="2">Uncharacterized protein</fullName>
    </submittedName>
</protein>
<dbReference type="EMBL" id="JBGBPQ010000009">
    <property type="protein sequence ID" value="KAL1519265.1"/>
    <property type="molecule type" value="Genomic_DNA"/>
</dbReference>
<evidence type="ECO:0000313" key="3">
    <source>
        <dbReference type="Proteomes" id="UP001515480"/>
    </source>
</evidence>
<organism evidence="2 3">
    <name type="scientific">Prymnesium parvum</name>
    <name type="common">Toxic golden alga</name>
    <dbReference type="NCBI Taxonomy" id="97485"/>
    <lineage>
        <taxon>Eukaryota</taxon>
        <taxon>Haptista</taxon>
        <taxon>Haptophyta</taxon>
        <taxon>Prymnesiophyceae</taxon>
        <taxon>Prymnesiales</taxon>
        <taxon>Prymnesiaceae</taxon>
        <taxon>Prymnesium</taxon>
    </lineage>
</organism>
<accession>A0AB34JEE5</accession>
<name>A0AB34JEE5_PRYPA</name>
<keyword evidence="3" id="KW-1185">Reference proteome</keyword>
<dbReference type="Proteomes" id="UP001515480">
    <property type="component" value="Unassembled WGS sequence"/>
</dbReference>
<dbReference type="AlphaFoldDB" id="A0AB34JEE5"/>
<gene>
    <name evidence="2" type="ORF">AB1Y20_022794</name>
</gene>
<sequence>MPPAAPFPLAPSRSSPPASFAPPLRGDSSRAAAAPRASRGPSAGHSLANSSFAARLARTGQLGAPRSLAPLALREQPWAGRPAWNDRIPVWEQCIPHLDRSSLPQTESSAPPHRRPLSTASSTRSRSAYGTVASDWSLLFSAGRQNLVVRRPWPEYQPESSAAVGRRWQGCALSRLHEHHFPPSSPSSTLTCSQLTGY</sequence>
<evidence type="ECO:0000256" key="1">
    <source>
        <dbReference type="SAM" id="MobiDB-lite"/>
    </source>
</evidence>
<reference evidence="2 3" key="1">
    <citation type="journal article" date="2024" name="Science">
        <title>Giant polyketide synthase enzymes in the biosynthesis of giant marine polyether toxins.</title>
        <authorList>
            <person name="Fallon T.R."/>
            <person name="Shende V.V."/>
            <person name="Wierzbicki I.H."/>
            <person name="Pendleton A.L."/>
            <person name="Watervoot N.F."/>
            <person name="Auber R.P."/>
            <person name="Gonzalez D.J."/>
            <person name="Wisecaver J.H."/>
            <person name="Moore B.S."/>
        </authorList>
    </citation>
    <scope>NUCLEOTIDE SEQUENCE [LARGE SCALE GENOMIC DNA]</scope>
    <source>
        <strain evidence="2 3">12B1</strain>
    </source>
</reference>